<dbReference type="PANTHER" id="PTHR43776:SF7">
    <property type="entry name" value="D,D-DIPEPTIDE TRANSPORT ATP-BINDING PROTEIN DDPF-RELATED"/>
    <property type="match status" value="1"/>
</dbReference>
<comment type="caution">
    <text evidence="6">The sequence shown here is derived from an EMBL/GenBank/DDBJ whole genome shotgun (WGS) entry which is preliminary data.</text>
</comment>
<dbReference type="InterPro" id="IPR050319">
    <property type="entry name" value="ABC_transp_ATP-bind"/>
</dbReference>
<reference evidence="6 7" key="1">
    <citation type="submission" date="2011-08" db="EMBL/GenBank/DDBJ databases">
        <title>The Genome Sequence of Eubacteriaceae bacterium CM5.</title>
        <authorList>
            <consortium name="The Broad Institute Genome Sequencing Platform"/>
            <person name="Earl A."/>
            <person name="Ward D."/>
            <person name="Feldgarden M."/>
            <person name="Gevers D."/>
            <person name="Sizova M."/>
            <person name="Hazen A."/>
            <person name="Epstein S."/>
            <person name="Young S.K."/>
            <person name="Zeng Q."/>
            <person name="Gargeya S."/>
            <person name="Fitzgerald M."/>
            <person name="Haas B."/>
            <person name="Abouelleil A."/>
            <person name="Alvarado L."/>
            <person name="Arachchi H.M."/>
            <person name="Berlin A."/>
            <person name="Brown A."/>
            <person name="Chapman S.B."/>
            <person name="Chen Z."/>
            <person name="Dunbar C."/>
            <person name="Freedman E."/>
            <person name="Gearin G."/>
            <person name="Gellesch M."/>
            <person name="Goldberg J."/>
            <person name="Griggs A."/>
            <person name="Gujja S."/>
            <person name="Heiman D."/>
            <person name="Howarth C."/>
            <person name="Larson L."/>
            <person name="Lui A."/>
            <person name="MacDonald P.J.P."/>
            <person name="Montmayeur A."/>
            <person name="Murphy C."/>
            <person name="Neiman D."/>
            <person name="Pearson M."/>
            <person name="Priest M."/>
            <person name="Roberts A."/>
            <person name="Saif S."/>
            <person name="Shea T."/>
            <person name="Shenoy N."/>
            <person name="Sisk P."/>
            <person name="Stolte C."/>
            <person name="Sykes S."/>
            <person name="Wortman J."/>
            <person name="Nusbaum C."/>
            <person name="Birren B."/>
        </authorList>
    </citation>
    <scope>NUCLEOTIDE SEQUENCE [LARGE SCALE GENOMIC DNA]</scope>
    <source>
        <strain evidence="6 7">CM5</strain>
    </source>
</reference>
<dbReference type="CDD" id="cd03257">
    <property type="entry name" value="ABC_NikE_OppD_transporters"/>
    <property type="match status" value="1"/>
</dbReference>
<proteinExistence type="inferred from homology"/>
<evidence type="ECO:0000256" key="2">
    <source>
        <dbReference type="ARBA" id="ARBA00022448"/>
    </source>
</evidence>
<dbReference type="Gene3D" id="3.40.50.300">
    <property type="entry name" value="P-loop containing nucleotide triphosphate hydrolases"/>
    <property type="match status" value="1"/>
</dbReference>
<sequence length="255" mass="29366">MKEIFRIENLTKEYIYNKKKRTLAIDNISFTIYNRSTTAIVGESGCGKTTLSLILAGFEEDYNGNVYYDDNNIIKKKKDKDYKKEVQIIFQNPFDCFNPMWNIKDHLIEPVRYHKIVPKNLEIEYIKSIISSCELNDEVLSKRPTQLSGGQLQKLAIARVLSLKPKVIISDEILTALDVSVQSKIIQLLKNLHKTNDFTLIFISHDLNTVRKISDRIIVMKNGAIVEDNDTKSIFTNPKSEYTKTLIDAIPKFDI</sequence>
<name>G9XF75_9FIRM</name>
<evidence type="ECO:0000313" key="6">
    <source>
        <dbReference type="EMBL" id="EHL17467.1"/>
    </source>
</evidence>
<comment type="similarity">
    <text evidence="1">Belongs to the ABC transporter superfamily.</text>
</comment>
<dbReference type="InterPro" id="IPR003439">
    <property type="entry name" value="ABC_transporter-like_ATP-bd"/>
</dbReference>
<dbReference type="AlphaFoldDB" id="G9XF75"/>
<dbReference type="InterPro" id="IPR017871">
    <property type="entry name" value="ABC_transporter-like_CS"/>
</dbReference>
<keyword evidence="4" id="KW-0067">ATP-binding</keyword>
<accession>G9XF75</accession>
<dbReference type="SMART" id="SM00382">
    <property type="entry name" value="AAA"/>
    <property type="match status" value="1"/>
</dbReference>
<dbReference type="GO" id="GO:0016887">
    <property type="term" value="F:ATP hydrolysis activity"/>
    <property type="evidence" value="ECO:0007669"/>
    <property type="project" value="InterPro"/>
</dbReference>
<evidence type="ECO:0000313" key="7">
    <source>
        <dbReference type="Proteomes" id="UP000003379"/>
    </source>
</evidence>
<gene>
    <name evidence="6" type="ORF">HMPREF9628_00577</name>
</gene>
<dbReference type="InterPro" id="IPR027417">
    <property type="entry name" value="P-loop_NTPase"/>
</dbReference>
<feature type="domain" description="ABC transporter" evidence="5">
    <location>
        <begin position="5"/>
        <end position="247"/>
    </location>
</feature>
<evidence type="ECO:0000256" key="1">
    <source>
        <dbReference type="ARBA" id="ARBA00005417"/>
    </source>
</evidence>
<dbReference type="GO" id="GO:0005524">
    <property type="term" value="F:ATP binding"/>
    <property type="evidence" value="ECO:0007669"/>
    <property type="project" value="UniProtKB-KW"/>
</dbReference>
<keyword evidence="2" id="KW-0813">Transport</keyword>
<organism evidence="6 7">
    <name type="scientific">Peptoanaerobacter stomatis</name>
    <dbReference type="NCBI Taxonomy" id="796937"/>
    <lineage>
        <taxon>Bacteria</taxon>
        <taxon>Bacillati</taxon>
        <taxon>Bacillota</taxon>
        <taxon>Clostridia</taxon>
        <taxon>Peptostreptococcales</taxon>
        <taxon>Filifactoraceae</taxon>
        <taxon>Peptoanaerobacter</taxon>
    </lineage>
</organism>
<dbReference type="PATRIC" id="fig|796940.3.peg.1936"/>
<dbReference type="InterPro" id="IPR003593">
    <property type="entry name" value="AAA+_ATPase"/>
</dbReference>
<dbReference type="PROSITE" id="PS50893">
    <property type="entry name" value="ABC_TRANSPORTER_2"/>
    <property type="match status" value="1"/>
</dbReference>
<evidence type="ECO:0000256" key="3">
    <source>
        <dbReference type="ARBA" id="ARBA00022741"/>
    </source>
</evidence>
<protein>
    <recommendedName>
        <fullName evidence="5">ABC transporter domain-containing protein</fullName>
    </recommendedName>
</protein>
<dbReference type="STRING" id="796937.HMPREF9630_01088"/>
<evidence type="ECO:0000259" key="5">
    <source>
        <dbReference type="PROSITE" id="PS50893"/>
    </source>
</evidence>
<dbReference type="RefSeq" id="WP_009528771.1">
    <property type="nucleotide sequence ID" value="NZ_JH414598.1"/>
</dbReference>
<evidence type="ECO:0000256" key="4">
    <source>
        <dbReference type="ARBA" id="ARBA00022840"/>
    </source>
</evidence>
<dbReference type="PROSITE" id="PS00211">
    <property type="entry name" value="ABC_TRANSPORTER_1"/>
    <property type="match status" value="1"/>
</dbReference>
<dbReference type="PANTHER" id="PTHR43776">
    <property type="entry name" value="TRANSPORT ATP-BINDING PROTEIN"/>
    <property type="match status" value="1"/>
</dbReference>
<dbReference type="GO" id="GO:0055085">
    <property type="term" value="P:transmembrane transport"/>
    <property type="evidence" value="ECO:0007669"/>
    <property type="project" value="UniProtKB-ARBA"/>
</dbReference>
<dbReference type="EMBL" id="AFZG01000063">
    <property type="protein sequence ID" value="EHL17467.1"/>
    <property type="molecule type" value="Genomic_DNA"/>
</dbReference>
<dbReference type="SUPFAM" id="SSF52540">
    <property type="entry name" value="P-loop containing nucleoside triphosphate hydrolases"/>
    <property type="match status" value="1"/>
</dbReference>
<dbReference type="Pfam" id="PF00005">
    <property type="entry name" value="ABC_tran"/>
    <property type="match status" value="1"/>
</dbReference>
<dbReference type="HOGENOM" id="CLU_000604_1_23_9"/>
<keyword evidence="3" id="KW-0547">Nucleotide-binding</keyword>
<dbReference type="Proteomes" id="UP000003379">
    <property type="component" value="Unassembled WGS sequence"/>
</dbReference>